<gene>
    <name evidence="1" type="primary">108</name>
    <name evidence="1" type="ORF">SEA_MRMIYAGI_108</name>
</gene>
<evidence type="ECO:0000313" key="1">
    <source>
        <dbReference type="EMBL" id="QNJ59321.1"/>
    </source>
</evidence>
<protein>
    <submittedName>
        <fullName evidence="1">Uncharacterized protein</fullName>
    </submittedName>
</protein>
<evidence type="ECO:0000313" key="2">
    <source>
        <dbReference type="Proteomes" id="UP000515854"/>
    </source>
</evidence>
<dbReference type="EMBL" id="MT776806">
    <property type="protein sequence ID" value="QNJ59321.1"/>
    <property type="molecule type" value="Genomic_DNA"/>
</dbReference>
<organism evidence="1 2">
    <name type="scientific">Mycobacterium phage MrMiyagi</name>
    <dbReference type="NCBI Taxonomy" id="2762395"/>
    <lineage>
        <taxon>Viruses</taxon>
        <taxon>Duplodnaviria</taxon>
        <taxon>Heunggongvirae</taxon>
        <taxon>Uroviricota</taxon>
        <taxon>Caudoviricetes</taxon>
        <taxon>Fowlmouthvirus</taxon>
        <taxon>Fowlmouthvirus fowlmouth</taxon>
    </lineage>
</organism>
<dbReference type="Proteomes" id="UP000515854">
    <property type="component" value="Genome"/>
</dbReference>
<proteinExistence type="predicted"/>
<name>A0A7G8LPZ9_9CAUD</name>
<sequence length="100" mass="11506">MTMSDFMNDLQSVINRHCQENQSGTPDFILASFVADSLKAFSVAVNDRERWYGRSQDQFGMTEKDEVALDDLSGVLFRMGLNSSKYHASELLKRFKIVYR</sequence>
<reference evidence="1 2" key="1">
    <citation type="submission" date="2020-07" db="EMBL/GenBank/DDBJ databases">
        <authorList>
            <person name="Baliraine F.N."/>
            <person name="Frederick G.D."/>
            <person name="Mills R.B."/>
            <person name="Woodruff J.W."/>
            <person name="Richardson W.J."/>
            <person name="Garlena R.A."/>
            <person name="Russell D.A."/>
            <person name="Pope W.H."/>
            <person name="Jacobs-Sera D."/>
            <person name="Hatfull G.F."/>
        </authorList>
    </citation>
    <scope>NUCLEOTIDE SEQUENCE [LARGE SCALE GENOMIC DNA]</scope>
</reference>
<accession>A0A7G8LPZ9</accession>